<reference evidence="1 2" key="1">
    <citation type="submission" date="2019-10" db="EMBL/GenBank/DDBJ databases">
        <title>Genomic and transcriptomic insights into the perfect genentic adaptation of a filamentous nitrogen-fixing cyanobacterium to rice fields.</title>
        <authorList>
            <person name="Chen Z."/>
        </authorList>
    </citation>
    <scope>NUCLEOTIDE SEQUENCE [LARGE SCALE GENOMIC DNA]</scope>
    <source>
        <strain evidence="1">CCNUC1</strain>
    </source>
</reference>
<proteinExistence type="predicted"/>
<gene>
    <name evidence="1" type="ORF">GXM_00067</name>
</gene>
<sequence>MIQPVTLPAGTTVYQGIVAPQTPNKCYPGGGQQTFIKDTRDPNIKWSEGENIVIKDFSCS</sequence>
<dbReference type="KEGG" id="nsh:GXM_00067"/>
<evidence type="ECO:0000313" key="1">
    <source>
        <dbReference type="EMBL" id="QFS42594.1"/>
    </source>
</evidence>
<dbReference type="Proteomes" id="UP000326678">
    <property type="component" value="Chromosome Gxm1"/>
</dbReference>
<keyword evidence="2" id="KW-1185">Reference proteome</keyword>
<name>A0A5P8VQH7_9NOSO</name>
<protein>
    <submittedName>
        <fullName evidence="1">Uncharacterized protein</fullName>
    </submittedName>
</protein>
<accession>A0A5P8VQH7</accession>
<dbReference type="EMBL" id="CP045226">
    <property type="protein sequence ID" value="QFS42594.1"/>
    <property type="molecule type" value="Genomic_DNA"/>
</dbReference>
<dbReference type="AlphaFoldDB" id="A0A5P8VQH7"/>
<evidence type="ECO:0000313" key="2">
    <source>
        <dbReference type="Proteomes" id="UP000326678"/>
    </source>
</evidence>
<organism evidence="1 2">
    <name type="scientific">Nostoc sphaeroides CCNUC1</name>
    <dbReference type="NCBI Taxonomy" id="2653204"/>
    <lineage>
        <taxon>Bacteria</taxon>
        <taxon>Bacillati</taxon>
        <taxon>Cyanobacteriota</taxon>
        <taxon>Cyanophyceae</taxon>
        <taxon>Nostocales</taxon>
        <taxon>Nostocaceae</taxon>
        <taxon>Nostoc</taxon>
    </lineage>
</organism>